<evidence type="ECO:0000256" key="1">
    <source>
        <dbReference type="SAM" id="MobiDB-lite"/>
    </source>
</evidence>
<name>A0ABN8YKR8_RANTA</name>
<proteinExistence type="predicted"/>
<gene>
    <name evidence="2" type="ORF">MRATA1EN1_LOCUS9281</name>
</gene>
<feature type="compositionally biased region" description="Pro residues" evidence="1">
    <location>
        <begin position="17"/>
        <end position="30"/>
    </location>
</feature>
<accession>A0ABN8YKR8</accession>
<feature type="compositionally biased region" description="Basic and acidic residues" evidence="1">
    <location>
        <begin position="1"/>
        <end position="16"/>
    </location>
</feature>
<reference evidence="2" key="1">
    <citation type="submission" date="2023-04" db="EMBL/GenBank/DDBJ databases">
        <authorList>
            <consortium name="ELIXIR-Norway"/>
        </authorList>
    </citation>
    <scope>NUCLEOTIDE SEQUENCE [LARGE SCALE GENOMIC DNA]</scope>
</reference>
<keyword evidence="3" id="KW-1185">Reference proteome</keyword>
<evidence type="ECO:0000313" key="3">
    <source>
        <dbReference type="Proteomes" id="UP001176941"/>
    </source>
</evidence>
<evidence type="ECO:0000313" key="2">
    <source>
        <dbReference type="EMBL" id="CAI9160319.1"/>
    </source>
</evidence>
<dbReference type="EMBL" id="OX459938">
    <property type="protein sequence ID" value="CAI9160319.1"/>
    <property type="molecule type" value="Genomic_DNA"/>
</dbReference>
<sequence>MGMDARTARAAEERQRFPPPVRLPASPVPATPRTGIPARRPGRQLQSSWLPRSSTSCCLLAPGLPSASPLRLRSALLGAEAVVSCTRRRPRCSPSAV</sequence>
<protein>
    <submittedName>
        <fullName evidence="2">Uncharacterized protein</fullName>
    </submittedName>
</protein>
<feature type="region of interest" description="Disordered" evidence="1">
    <location>
        <begin position="1"/>
        <end position="49"/>
    </location>
</feature>
<organism evidence="2 3">
    <name type="scientific">Rangifer tarandus platyrhynchus</name>
    <name type="common">Svalbard reindeer</name>
    <dbReference type="NCBI Taxonomy" id="3082113"/>
    <lineage>
        <taxon>Eukaryota</taxon>
        <taxon>Metazoa</taxon>
        <taxon>Chordata</taxon>
        <taxon>Craniata</taxon>
        <taxon>Vertebrata</taxon>
        <taxon>Euteleostomi</taxon>
        <taxon>Mammalia</taxon>
        <taxon>Eutheria</taxon>
        <taxon>Laurasiatheria</taxon>
        <taxon>Artiodactyla</taxon>
        <taxon>Ruminantia</taxon>
        <taxon>Pecora</taxon>
        <taxon>Cervidae</taxon>
        <taxon>Odocoileinae</taxon>
        <taxon>Rangifer</taxon>
    </lineage>
</organism>
<dbReference type="Proteomes" id="UP001176941">
    <property type="component" value="Chromosome 2"/>
</dbReference>